<feature type="transmembrane region" description="Helical" evidence="1">
    <location>
        <begin position="25"/>
        <end position="46"/>
    </location>
</feature>
<reference evidence="2 3" key="1">
    <citation type="submission" date="2020-03" db="EMBL/GenBank/DDBJ databases">
        <authorList>
            <person name="Wang L."/>
            <person name="He N."/>
            <person name="Li Y."/>
            <person name="Fang Y."/>
            <person name="Zhang F."/>
        </authorList>
    </citation>
    <scope>NUCLEOTIDE SEQUENCE [LARGE SCALE GENOMIC DNA]</scope>
    <source>
        <strain evidence="2 3">36D10-4-7</strain>
    </source>
</reference>
<keyword evidence="1" id="KW-1133">Transmembrane helix</keyword>
<feature type="transmembrane region" description="Helical" evidence="1">
    <location>
        <begin position="58"/>
        <end position="82"/>
    </location>
</feature>
<evidence type="ECO:0000313" key="2">
    <source>
        <dbReference type="EMBL" id="NJR79819.1"/>
    </source>
</evidence>
<organism evidence="2 3">
    <name type="scientific">Sphingomonas corticis</name>
    <dbReference type="NCBI Taxonomy" id="2722791"/>
    <lineage>
        <taxon>Bacteria</taxon>
        <taxon>Pseudomonadati</taxon>
        <taxon>Pseudomonadota</taxon>
        <taxon>Alphaproteobacteria</taxon>
        <taxon>Sphingomonadales</taxon>
        <taxon>Sphingomonadaceae</taxon>
        <taxon>Sphingomonas</taxon>
    </lineage>
</organism>
<proteinExistence type="predicted"/>
<dbReference type="Proteomes" id="UP000732399">
    <property type="component" value="Unassembled WGS sequence"/>
</dbReference>
<keyword evidence="1" id="KW-0812">Transmembrane</keyword>
<protein>
    <submittedName>
        <fullName evidence="2">DUF485 domain-containing protein</fullName>
    </submittedName>
</protein>
<comment type="caution">
    <text evidence="2">The sequence shown here is derived from an EMBL/GenBank/DDBJ whole genome shotgun (WGS) entry which is preliminary data.</text>
</comment>
<dbReference type="RefSeq" id="WP_168135378.1">
    <property type="nucleotide sequence ID" value="NZ_JAAVJH010000010.1"/>
</dbReference>
<dbReference type="InterPro" id="IPR052959">
    <property type="entry name" value="Inner_membrane_assoc"/>
</dbReference>
<evidence type="ECO:0000256" key="1">
    <source>
        <dbReference type="SAM" id="Phobius"/>
    </source>
</evidence>
<dbReference type="PANTHER" id="PTHR38598">
    <property type="entry name" value="INNER MEMBRANE PROTEIN YJCH"/>
    <property type="match status" value="1"/>
</dbReference>
<gene>
    <name evidence="2" type="ORF">HBH26_14615</name>
</gene>
<dbReference type="EMBL" id="JAAVJH010000010">
    <property type="protein sequence ID" value="NJR79819.1"/>
    <property type="molecule type" value="Genomic_DNA"/>
</dbReference>
<dbReference type="PANTHER" id="PTHR38598:SF1">
    <property type="entry name" value="INNER MEMBRANE PROTEIN YJCH"/>
    <property type="match status" value="1"/>
</dbReference>
<sequence>MTDADVARMMADPRYRALLRQRGRLGWMLSAIVTAAYAAFILTIAFDKPALARPLGAGVNSVGIVVGLGLILLSVASTAVYVHRANGAFDRALADLLRDHAA</sequence>
<name>A0ABX1CPK1_9SPHN</name>
<keyword evidence="3" id="KW-1185">Reference proteome</keyword>
<keyword evidence="1" id="KW-0472">Membrane</keyword>
<accession>A0ABX1CPK1</accession>
<dbReference type="Pfam" id="PF04341">
    <property type="entry name" value="DUF485"/>
    <property type="match status" value="1"/>
</dbReference>
<dbReference type="InterPro" id="IPR007436">
    <property type="entry name" value="DUF485"/>
</dbReference>
<evidence type="ECO:0000313" key="3">
    <source>
        <dbReference type="Proteomes" id="UP000732399"/>
    </source>
</evidence>